<keyword evidence="4" id="KW-1185">Reference proteome</keyword>
<feature type="compositionally biased region" description="Basic residues" evidence="2">
    <location>
        <begin position="255"/>
        <end position="270"/>
    </location>
</feature>
<feature type="coiled-coil region" evidence="1">
    <location>
        <begin position="309"/>
        <end position="348"/>
    </location>
</feature>
<feature type="compositionally biased region" description="Basic and acidic residues" evidence="2">
    <location>
        <begin position="444"/>
        <end position="455"/>
    </location>
</feature>
<feature type="region of interest" description="Disordered" evidence="2">
    <location>
        <begin position="395"/>
        <end position="480"/>
    </location>
</feature>
<feature type="region of interest" description="Disordered" evidence="2">
    <location>
        <begin position="538"/>
        <end position="571"/>
    </location>
</feature>
<feature type="compositionally biased region" description="Basic and acidic residues" evidence="2">
    <location>
        <begin position="561"/>
        <end position="571"/>
    </location>
</feature>
<evidence type="ECO:0000256" key="1">
    <source>
        <dbReference type="SAM" id="Coils"/>
    </source>
</evidence>
<evidence type="ECO:0000313" key="4">
    <source>
        <dbReference type="Proteomes" id="UP000494206"/>
    </source>
</evidence>
<evidence type="ECO:0000256" key="2">
    <source>
        <dbReference type="SAM" id="MobiDB-lite"/>
    </source>
</evidence>
<feature type="compositionally biased region" description="Basic and acidic residues" evidence="2">
    <location>
        <begin position="1"/>
        <end position="11"/>
    </location>
</feature>
<feature type="compositionally biased region" description="Basic residues" evidence="2">
    <location>
        <begin position="434"/>
        <end position="443"/>
    </location>
</feature>
<keyword evidence="1" id="KW-0175">Coiled coil</keyword>
<dbReference type="OrthoDB" id="5875684at2759"/>
<evidence type="ECO:0000313" key="3">
    <source>
        <dbReference type="EMBL" id="CAB3401446.1"/>
    </source>
</evidence>
<dbReference type="EMBL" id="CADEPM010000003">
    <property type="protein sequence ID" value="CAB3401446.1"/>
    <property type="molecule type" value="Genomic_DNA"/>
</dbReference>
<feature type="region of interest" description="Disordered" evidence="2">
    <location>
        <begin position="227"/>
        <end position="292"/>
    </location>
</feature>
<feature type="coiled-coil region" evidence="1">
    <location>
        <begin position="35"/>
        <end position="62"/>
    </location>
</feature>
<proteinExistence type="predicted"/>
<sequence>MDVDDPSRLVIEEDSPSSSNRNLEEADAEEKLKIVDEGEQNADELDVDLDAAEAECEAAIEKSLIRKMRFLELFKNAQKIRDCLEALREFMSDDEVLEKDRLEVQAMVESRINEEKAARKLEKEQKARGIVTANLANALRSATGIDIVTTVSSQLPPSTSEPPPAFPINVHVPPPTTIIANPAGFVPPVFNVPPPVVTATIVPTVTMEAPKKIAPISEDLLNYEKKKAQKVPPIPEALLPPEMRPRPKSPSPPPPKRRTLKLAGARPRRLWLRERDTNGATRDSGDEDDAAYTEIERMNVRLPYPTKIKKRTEDEKKELNKAMVNTLLEFKDEIVKQQKELAKQLKSEPLHGANASMAKLHRNSPLAVKRYHARQLVKETGMSLEEAMEEIEAQCREFPETEEPSRNDISRRHREVNDGGIPGIDRPPAGPPVSKRKRGGVKNRMKEKDRRRFDSRPPPSKRDRRPTYRDQSRWAPNDDYRYNEYDEYAGYSEGYPQYAEGYDEAYDASYQYQDQGYDDYYNQTGEYGADYNYSYSQDFSNDEPYEQTGYIGSFAASSSSEKPDESRAPRK</sequence>
<accession>A0A8S1EJX6</accession>
<name>A0A8S1EJX6_9PELO</name>
<feature type="region of interest" description="Disordered" evidence="2">
    <location>
        <begin position="1"/>
        <end position="32"/>
    </location>
</feature>
<dbReference type="AlphaFoldDB" id="A0A8S1EJX6"/>
<reference evidence="3 4" key="1">
    <citation type="submission" date="2020-04" db="EMBL/GenBank/DDBJ databases">
        <authorList>
            <person name="Laetsch R D."/>
            <person name="Stevens L."/>
            <person name="Kumar S."/>
            <person name="Blaxter L. M."/>
        </authorList>
    </citation>
    <scope>NUCLEOTIDE SEQUENCE [LARGE SCALE GENOMIC DNA]</scope>
</reference>
<dbReference type="Proteomes" id="UP000494206">
    <property type="component" value="Unassembled WGS sequence"/>
</dbReference>
<feature type="compositionally biased region" description="Basic and acidic residues" evidence="2">
    <location>
        <begin position="395"/>
        <end position="410"/>
    </location>
</feature>
<comment type="caution">
    <text evidence="3">The sequence shown here is derived from an EMBL/GenBank/DDBJ whole genome shotgun (WGS) entry which is preliminary data.</text>
</comment>
<protein>
    <submittedName>
        <fullName evidence="3">Uncharacterized protein</fullName>
    </submittedName>
</protein>
<feature type="compositionally biased region" description="Basic and acidic residues" evidence="2">
    <location>
        <begin position="465"/>
        <end position="480"/>
    </location>
</feature>
<organism evidence="3 4">
    <name type="scientific">Caenorhabditis bovis</name>
    <dbReference type="NCBI Taxonomy" id="2654633"/>
    <lineage>
        <taxon>Eukaryota</taxon>
        <taxon>Metazoa</taxon>
        <taxon>Ecdysozoa</taxon>
        <taxon>Nematoda</taxon>
        <taxon>Chromadorea</taxon>
        <taxon>Rhabditida</taxon>
        <taxon>Rhabditina</taxon>
        <taxon>Rhabditomorpha</taxon>
        <taxon>Rhabditoidea</taxon>
        <taxon>Rhabditidae</taxon>
        <taxon>Peloderinae</taxon>
        <taxon>Caenorhabditis</taxon>
    </lineage>
</organism>
<gene>
    <name evidence="3" type="ORF">CBOVIS_LOCUS4193</name>
</gene>